<protein>
    <submittedName>
        <fullName evidence="1">Uncharacterized protein (TIGR03089 family)</fullName>
    </submittedName>
</protein>
<dbReference type="Proteomes" id="UP000315628">
    <property type="component" value="Unassembled WGS sequence"/>
</dbReference>
<reference evidence="1 2" key="1">
    <citation type="submission" date="2019-06" db="EMBL/GenBank/DDBJ databases">
        <title>Sequencing the genomes of 1000 actinobacteria strains.</title>
        <authorList>
            <person name="Klenk H.-P."/>
        </authorList>
    </citation>
    <scope>NUCLEOTIDE SEQUENCE [LARGE SCALE GENOMIC DNA]</scope>
    <source>
        <strain evidence="1 2">DSM 18935</strain>
    </source>
</reference>
<comment type="caution">
    <text evidence="1">The sequence shown here is derived from an EMBL/GenBank/DDBJ whole genome shotgun (WGS) entry which is preliminary data.</text>
</comment>
<dbReference type="Gene3D" id="3.40.50.12780">
    <property type="entry name" value="N-terminal domain of ligase-like"/>
    <property type="match status" value="1"/>
</dbReference>
<proteinExistence type="predicted"/>
<dbReference type="EMBL" id="VIUW01000002">
    <property type="protein sequence ID" value="TWD15438.1"/>
    <property type="molecule type" value="Genomic_DNA"/>
</dbReference>
<dbReference type="AlphaFoldDB" id="A0A560WCU1"/>
<name>A0A560WCU1_9MICO</name>
<organism evidence="1 2">
    <name type="scientific">Marihabitans asiaticum</name>
    <dbReference type="NCBI Taxonomy" id="415218"/>
    <lineage>
        <taxon>Bacteria</taxon>
        <taxon>Bacillati</taxon>
        <taxon>Actinomycetota</taxon>
        <taxon>Actinomycetes</taxon>
        <taxon>Micrococcales</taxon>
        <taxon>Intrasporangiaceae</taxon>
        <taxon>Marihabitans</taxon>
    </lineage>
</organism>
<dbReference type="InterPro" id="IPR017523">
    <property type="entry name" value="Rv3268"/>
</dbReference>
<dbReference type="NCBIfam" id="TIGR03089">
    <property type="entry name" value="TIGR03089 family protein"/>
    <property type="match status" value="1"/>
</dbReference>
<keyword evidence="2" id="KW-1185">Reference proteome</keyword>
<dbReference type="InterPro" id="IPR042099">
    <property type="entry name" value="ANL_N_sf"/>
</dbReference>
<sequence>MTTTTPAELLPSLLSADPGRPRITCYDDLPGPTAGERVELSAAVLDKWVAKVGNALQEEWDIGPGSRVALRAAPHWRSVYWALGVWRIGATLLVDGSADADDVDLIVTDDQPPADAGAAVVYLTRASLARTADIALAPGVVDEAAELSGYGDHLDPWETPDDDHEALVSPRLAARYLDLVTVSSQQWPGLHRGARLDLAPASTHDLLTAVVATWSVSGSVVVHLGETDPQVRSGRARSEGVDARL</sequence>
<evidence type="ECO:0000313" key="2">
    <source>
        <dbReference type="Proteomes" id="UP000315628"/>
    </source>
</evidence>
<dbReference type="RefSeq" id="WP_170236192.1">
    <property type="nucleotide sequence ID" value="NZ_BAAAYT010000005.1"/>
</dbReference>
<accession>A0A560WCU1</accession>
<evidence type="ECO:0000313" key="1">
    <source>
        <dbReference type="EMBL" id="TWD15438.1"/>
    </source>
</evidence>
<dbReference type="SUPFAM" id="SSF56801">
    <property type="entry name" value="Acetyl-CoA synthetase-like"/>
    <property type="match status" value="1"/>
</dbReference>
<gene>
    <name evidence="1" type="ORF">FB557_0948</name>
</gene>